<dbReference type="Proteomes" id="UP000024900">
    <property type="component" value="Unassembled WGS sequence"/>
</dbReference>
<evidence type="ECO:0000259" key="2">
    <source>
        <dbReference type="Pfam" id="PF12697"/>
    </source>
</evidence>
<evidence type="ECO:0000313" key="3">
    <source>
        <dbReference type="EMBL" id="KGJ67920.1"/>
    </source>
</evidence>
<reference evidence="3 4" key="1">
    <citation type="journal article" date="2014" name="BMC Genomics">
        <title>Comparative genomics of Bradyrhizobium japonicum CPAC 15 and Bradyrhizobium diazoefficiens CPAC 7: elite model strains for understanding symbiotic performance with soybean.</title>
        <authorList>
            <person name="Siqueira A.F."/>
            <person name="Ormeno-Orrillo E."/>
            <person name="Souza R.C."/>
            <person name="Rodrigues E.P."/>
            <person name="Almeida L.G."/>
            <person name="Barcellos F.G."/>
            <person name="Batista J.S."/>
            <person name="Nakatami A.S."/>
            <person name="Martinez-Romero E."/>
            <person name="Vasconcelos A.T."/>
            <person name="Hungria M."/>
        </authorList>
    </citation>
    <scope>NUCLEOTIDE SEQUENCE [LARGE SCALE GENOMIC DNA]</scope>
    <source>
        <strain evidence="3 4">SEMIA 5080</strain>
    </source>
</reference>
<gene>
    <name evidence="3" type="ORF">BJA5080_01181</name>
</gene>
<proteinExistence type="predicted"/>
<feature type="domain" description="AB hydrolase-1" evidence="2">
    <location>
        <begin position="83"/>
        <end position="326"/>
    </location>
</feature>
<sequence length="348" mass="37398">MTSSRQFAFGRSGHLNDDDVRWDDDGAGWGGESHRFDFRGHEDHHAIHKDLVLSVAPTATSGDFNMHAVLDSPGSTEGRPLMILLPGFSYDHTYWDPPVGNGKYSFVDAANAAGYATLNLDRLGTGTSDKPPADLTTIQDQADELHQIIQSIKSGALSSYGFSKIVLVGHSLGSGIAQTEAGTYHDADALVLTGFRHEVNPAGAGEFANAIHPAAGQPDGYLTFGDRSFLFDSNNTSPKILAWDASHIGMGTAAELNFAFALDPARSVGITAPVLEVVGDHDLLFQTDPSTFAAERAFYPNSSDFEQLVVKNAGHDVTLSQNAHQTFAQIIDFVEKVAPVNHHHDFPV</sequence>
<dbReference type="InterPro" id="IPR029058">
    <property type="entry name" value="AB_hydrolase_fold"/>
</dbReference>
<dbReference type="GO" id="GO:0016020">
    <property type="term" value="C:membrane"/>
    <property type="evidence" value="ECO:0007669"/>
    <property type="project" value="TreeGrafter"/>
</dbReference>
<dbReference type="PANTHER" id="PTHR43798">
    <property type="entry name" value="MONOACYLGLYCEROL LIPASE"/>
    <property type="match status" value="1"/>
</dbReference>
<dbReference type="InterPro" id="IPR000073">
    <property type="entry name" value="AB_hydrolase_1"/>
</dbReference>
<dbReference type="InterPro" id="IPR050266">
    <property type="entry name" value="AB_hydrolase_sf"/>
</dbReference>
<dbReference type="PANTHER" id="PTHR43798:SF31">
    <property type="entry name" value="AB HYDROLASE SUPERFAMILY PROTEIN YCLE"/>
    <property type="match status" value="1"/>
</dbReference>
<dbReference type="SUPFAM" id="SSF53474">
    <property type="entry name" value="alpha/beta-Hydrolases"/>
    <property type="match status" value="1"/>
</dbReference>
<organism evidence="3 4">
    <name type="scientific">Bradyrhizobium diazoefficiens SEMIA 5080</name>
    <dbReference type="NCBI Taxonomy" id="754504"/>
    <lineage>
        <taxon>Bacteria</taxon>
        <taxon>Pseudomonadati</taxon>
        <taxon>Pseudomonadota</taxon>
        <taxon>Alphaproteobacteria</taxon>
        <taxon>Hyphomicrobiales</taxon>
        <taxon>Nitrobacteraceae</taxon>
        <taxon>Bradyrhizobium</taxon>
    </lineage>
</organism>
<dbReference type="GO" id="GO:0016787">
    <property type="term" value="F:hydrolase activity"/>
    <property type="evidence" value="ECO:0007669"/>
    <property type="project" value="UniProtKB-KW"/>
</dbReference>
<dbReference type="Gene3D" id="3.40.50.1820">
    <property type="entry name" value="alpha/beta hydrolase"/>
    <property type="match status" value="1"/>
</dbReference>
<comment type="caution">
    <text evidence="3">The sequence shown here is derived from an EMBL/GenBank/DDBJ whole genome shotgun (WGS) entry which is preliminary data.</text>
</comment>
<evidence type="ECO:0000313" key="4">
    <source>
        <dbReference type="Proteomes" id="UP000024900"/>
    </source>
</evidence>
<keyword evidence="1" id="KW-0378">Hydrolase</keyword>
<accession>A0A837CF83</accession>
<evidence type="ECO:0000256" key="1">
    <source>
        <dbReference type="ARBA" id="ARBA00022801"/>
    </source>
</evidence>
<protein>
    <recommendedName>
        <fullName evidence="2">AB hydrolase-1 domain-containing protein</fullName>
    </recommendedName>
</protein>
<name>A0A837CF83_9BRAD</name>
<dbReference type="EMBL" id="ADOU02000004">
    <property type="protein sequence ID" value="KGJ67920.1"/>
    <property type="molecule type" value="Genomic_DNA"/>
</dbReference>
<dbReference type="RefSeq" id="WP_080668228.1">
    <property type="nucleotide sequence ID" value="NZ_ADOU02000004.1"/>
</dbReference>
<dbReference type="Pfam" id="PF12697">
    <property type="entry name" value="Abhydrolase_6"/>
    <property type="match status" value="1"/>
</dbReference>
<dbReference type="AlphaFoldDB" id="A0A837CF83"/>